<dbReference type="Proteomes" id="UP000290527">
    <property type="component" value="Unassembled WGS sequence"/>
</dbReference>
<gene>
    <name evidence="2" type="ORF">MHHB_P0572</name>
</gene>
<dbReference type="EMBL" id="BFAX01000003">
    <property type="protein sequence ID" value="GBF36342.1"/>
    <property type="molecule type" value="Genomic_DNA"/>
</dbReference>
<evidence type="ECO:0000256" key="1">
    <source>
        <dbReference type="SAM" id="Coils"/>
    </source>
</evidence>
<name>A0A401HQ58_9EURY</name>
<reference evidence="2 3" key="1">
    <citation type="journal article" date="2019" name="Int. J. Syst. Evol. Microbiol.">
        <title>Methanofervidicoccus abyssi gen. nov., sp. nov., a hydrogenotrophic methanogen, isolated from a hydrothermal vent chimney in the Mid-Cayman Spreading Center, the Caribbean Sea.</title>
        <authorList>
            <person name="Sakai S."/>
            <person name="Takaki Y."/>
            <person name="Miyazaki M."/>
            <person name="Ogawara M."/>
            <person name="Yanagawa K."/>
            <person name="Miyazaki J."/>
            <person name="Takai K."/>
        </authorList>
    </citation>
    <scope>NUCLEOTIDE SEQUENCE [LARGE SCALE GENOMIC DNA]</scope>
    <source>
        <strain evidence="2 3">HHB</strain>
    </source>
</reference>
<accession>A0A401HQ58</accession>
<keyword evidence="1" id="KW-0175">Coiled coil</keyword>
<organism evidence="2 3">
    <name type="scientific">Methanofervidicoccus abyssi</name>
    <dbReference type="NCBI Taxonomy" id="2082189"/>
    <lineage>
        <taxon>Archaea</taxon>
        <taxon>Methanobacteriati</taxon>
        <taxon>Methanobacteriota</taxon>
        <taxon>Methanomada group</taxon>
        <taxon>Methanococci</taxon>
        <taxon>Methanococcales</taxon>
        <taxon>Methanofervidicoccus</taxon>
    </lineage>
</organism>
<feature type="coiled-coil region" evidence="1">
    <location>
        <begin position="211"/>
        <end position="238"/>
    </location>
</feature>
<dbReference type="OrthoDB" id="61906at2157"/>
<dbReference type="RefSeq" id="WP_131007129.1">
    <property type="nucleotide sequence ID" value="NZ_BFAX01000003.1"/>
</dbReference>
<comment type="caution">
    <text evidence="2">The sequence shown here is derived from an EMBL/GenBank/DDBJ whole genome shotgun (WGS) entry which is preliminary data.</text>
</comment>
<protein>
    <submittedName>
        <fullName evidence="2">Uncharacterized protein</fullName>
    </submittedName>
</protein>
<sequence length="243" mass="28352">MDISDPLLSRMRHHLQKIRRDTMESKNLNDGLKSDENVDTVDYSLDEEELIKKSETLKKIVENLQNRIKKAIIGIQLEDKSEEFVKEDQKKSEREETVSQTEYLKEISKKLEELPKVMETSNPKIEETLNQILEKINILIDKNTENALKLDKIIEKIDKVISKLEDISEKMVKLYESGSVTVLDIINLIREIHSGICEIREILSTYRYDEIDRAIEIADNLNNKMDIYLKEFEKIVNESVSVA</sequence>
<dbReference type="AlphaFoldDB" id="A0A401HQ58"/>
<keyword evidence="3" id="KW-1185">Reference proteome</keyword>
<evidence type="ECO:0000313" key="2">
    <source>
        <dbReference type="EMBL" id="GBF36342.1"/>
    </source>
</evidence>
<evidence type="ECO:0000313" key="3">
    <source>
        <dbReference type="Proteomes" id="UP000290527"/>
    </source>
</evidence>
<proteinExistence type="predicted"/>